<proteinExistence type="predicted"/>
<dbReference type="Pfam" id="PF03781">
    <property type="entry name" value="FGE-sulfatase"/>
    <property type="match status" value="2"/>
</dbReference>
<sequence>MQLTEHASSLDELRERFQTVRNFSETLCEPLTPEDCVVQSMPDVSPTRWHLAHTSWFFETFVLARQPDYTPHHPEYEYLFNSYYNSVGKQFPRPQRGMLTRPGRDEVIEYRHSIDVAVSRLLEDLPEDMAGSVPAIIELGLHHEQQHQELILTDIKHVLSCNPLMPVYREGVTQLTPSRELEWIDFDGGIREIGHTGSGFAYDNESPRHEVLLRDFSLASRPVTAGDYLAFIEDDGYRRPELWLSMGWSALEQEQWTAPLYWFEKDGKWWEFTLAGPRPLNPAAPVCHVSYFEADAFARWANGRLPTETEWEVACATHGAADGHFVDGLLAADRPVHPAAAASDQPIAQMLGDVWEWTASPYVAYPGYRAAAGALGEYNGKFMCNQYVLRGGSCATHSTHIRPTYRNFFPPEARWQFSGFRLARDAE</sequence>
<feature type="domain" description="DinB-like" evidence="5">
    <location>
        <begin position="17"/>
        <end position="151"/>
    </location>
</feature>
<dbReference type="InterPro" id="IPR034660">
    <property type="entry name" value="DinB/YfiT-like"/>
</dbReference>
<dbReference type="AlphaFoldDB" id="A0A517ZCV6"/>
<dbReference type="PANTHER" id="PTHR23150">
    <property type="entry name" value="SULFATASE MODIFYING FACTOR 1, 2"/>
    <property type="match status" value="1"/>
</dbReference>
<evidence type="ECO:0000313" key="7">
    <source>
        <dbReference type="Proteomes" id="UP000320496"/>
    </source>
</evidence>
<dbReference type="EMBL" id="CP036275">
    <property type="protein sequence ID" value="QDU40318.1"/>
    <property type="molecule type" value="Genomic_DNA"/>
</dbReference>
<evidence type="ECO:0000313" key="6">
    <source>
        <dbReference type="EMBL" id="QDU40318.1"/>
    </source>
</evidence>
<evidence type="ECO:0000256" key="2">
    <source>
        <dbReference type="ARBA" id="ARBA00023004"/>
    </source>
</evidence>
<dbReference type="Gene3D" id="3.90.1580.10">
    <property type="entry name" value="paralog of FGE (formylglycine-generating enzyme)"/>
    <property type="match status" value="1"/>
</dbReference>
<dbReference type="EC" id="1.8.-.-" evidence="6"/>
<evidence type="ECO:0000259" key="4">
    <source>
        <dbReference type="Pfam" id="PF03781"/>
    </source>
</evidence>
<dbReference type="GO" id="GO:0052699">
    <property type="term" value="P:ergothioneine biosynthetic process"/>
    <property type="evidence" value="ECO:0007669"/>
    <property type="project" value="InterPro"/>
</dbReference>
<evidence type="ECO:0000256" key="3">
    <source>
        <dbReference type="ARBA" id="ARBA00037882"/>
    </source>
</evidence>
<dbReference type="InterPro" id="IPR042095">
    <property type="entry name" value="SUMF_sf"/>
</dbReference>
<reference evidence="6 7" key="1">
    <citation type="submission" date="2019-02" db="EMBL/GenBank/DDBJ databases">
        <title>Deep-cultivation of Planctomycetes and their phenomic and genomic characterization uncovers novel biology.</title>
        <authorList>
            <person name="Wiegand S."/>
            <person name="Jogler M."/>
            <person name="Boedeker C."/>
            <person name="Pinto D."/>
            <person name="Vollmers J."/>
            <person name="Rivas-Marin E."/>
            <person name="Kohn T."/>
            <person name="Peeters S.H."/>
            <person name="Heuer A."/>
            <person name="Rast P."/>
            <person name="Oberbeckmann S."/>
            <person name="Bunk B."/>
            <person name="Jeske O."/>
            <person name="Meyerdierks A."/>
            <person name="Storesund J.E."/>
            <person name="Kallscheuer N."/>
            <person name="Luecker S."/>
            <person name="Lage O.M."/>
            <person name="Pohl T."/>
            <person name="Merkel B.J."/>
            <person name="Hornburger P."/>
            <person name="Mueller R.-W."/>
            <person name="Bruemmer F."/>
            <person name="Labrenz M."/>
            <person name="Spormann A.M."/>
            <person name="Op den Camp H."/>
            <person name="Overmann J."/>
            <person name="Amann R."/>
            <person name="Jetten M.S.M."/>
            <person name="Mascher T."/>
            <person name="Medema M.H."/>
            <person name="Devos D.P."/>
            <person name="Kaster A.-K."/>
            <person name="Ovreas L."/>
            <person name="Rohde M."/>
            <person name="Galperin M.Y."/>
            <person name="Jogler C."/>
        </authorList>
    </citation>
    <scope>NUCLEOTIDE SEQUENCE [LARGE SCALE GENOMIC DNA]</scope>
    <source>
        <strain evidence="6 7">Mal4</strain>
    </source>
</reference>
<dbReference type="Pfam" id="PF12867">
    <property type="entry name" value="DinB_2"/>
    <property type="match status" value="1"/>
</dbReference>
<feature type="domain" description="Sulfatase-modifying factor enzyme-like" evidence="4">
    <location>
        <begin position="182"/>
        <end position="317"/>
    </location>
</feature>
<dbReference type="OrthoDB" id="9812426at2"/>
<keyword evidence="2" id="KW-0408">Iron</keyword>
<dbReference type="InterPro" id="IPR016187">
    <property type="entry name" value="CTDL_fold"/>
</dbReference>
<dbReference type="Proteomes" id="UP000320496">
    <property type="component" value="Chromosome"/>
</dbReference>
<feature type="domain" description="Sulfatase-modifying factor enzyme-like" evidence="4">
    <location>
        <begin position="343"/>
        <end position="424"/>
    </location>
</feature>
<dbReference type="KEGG" id="mri:Mal4_46740"/>
<dbReference type="GO" id="GO:0016491">
    <property type="term" value="F:oxidoreductase activity"/>
    <property type="evidence" value="ECO:0007669"/>
    <property type="project" value="UniProtKB-KW"/>
</dbReference>
<protein>
    <submittedName>
        <fullName evidence="6">Iron(II)-dependent oxidoreductase EgtB</fullName>
        <ecNumber evidence="6">1.8.-.-</ecNumber>
    </submittedName>
</protein>
<evidence type="ECO:0000256" key="1">
    <source>
        <dbReference type="ARBA" id="ARBA00023002"/>
    </source>
</evidence>
<gene>
    <name evidence="6" type="primary">egtB</name>
    <name evidence="6" type="ORF">Mal4_46740</name>
</gene>
<organism evidence="6 7">
    <name type="scientific">Maioricimonas rarisocia</name>
    <dbReference type="NCBI Taxonomy" id="2528026"/>
    <lineage>
        <taxon>Bacteria</taxon>
        <taxon>Pseudomonadati</taxon>
        <taxon>Planctomycetota</taxon>
        <taxon>Planctomycetia</taxon>
        <taxon>Planctomycetales</taxon>
        <taxon>Planctomycetaceae</taxon>
        <taxon>Maioricimonas</taxon>
    </lineage>
</organism>
<dbReference type="SUPFAM" id="SSF109854">
    <property type="entry name" value="DinB/YfiT-like putative metalloenzymes"/>
    <property type="match status" value="1"/>
</dbReference>
<name>A0A517ZCV6_9PLAN</name>
<dbReference type="NCBIfam" id="TIGR03440">
    <property type="entry name" value="egtB_TIGR03440"/>
    <property type="match status" value="1"/>
</dbReference>
<dbReference type="InterPro" id="IPR024775">
    <property type="entry name" value="DinB-like"/>
</dbReference>
<dbReference type="InterPro" id="IPR017806">
    <property type="entry name" value="EgtB"/>
</dbReference>
<dbReference type="InterPro" id="IPR051043">
    <property type="entry name" value="Sulfatase_Mod_Factor_Kinase"/>
</dbReference>
<keyword evidence="1 6" id="KW-0560">Oxidoreductase</keyword>
<keyword evidence="7" id="KW-1185">Reference proteome</keyword>
<dbReference type="InterPro" id="IPR005532">
    <property type="entry name" value="SUMF_dom"/>
</dbReference>
<evidence type="ECO:0000259" key="5">
    <source>
        <dbReference type="Pfam" id="PF12867"/>
    </source>
</evidence>
<comment type="pathway">
    <text evidence="3">Amino-acid biosynthesis; ergothioneine biosynthesis.</text>
</comment>
<dbReference type="SUPFAM" id="SSF56436">
    <property type="entry name" value="C-type lectin-like"/>
    <property type="match status" value="1"/>
</dbReference>
<dbReference type="PANTHER" id="PTHR23150:SF36">
    <property type="entry name" value="HERCYNINE OXYGENASE"/>
    <property type="match status" value="1"/>
</dbReference>
<accession>A0A517ZCV6</accession>
<dbReference type="RefSeq" id="WP_145371545.1">
    <property type="nucleotide sequence ID" value="NZ_CP036275.1"/>
</dbReference>